<reference evidence="14 15" key="1">
    <citation type="journal article" date="2020" name="Nature">
        <title>Six reference-quality genomes reveal evolution of bat adaptations.</title>
        <authorList>
            <person name="Jebb D."/>
            <person name="Huang Z."/>
            <person name="Pippel M."/>
            <person name="Hughes G.M."/>
            <person name="Lavrichenko K."/>
            <person name="Devanna P."/>
            <person name="Winkler S."/>
            <person name="Jermiin L.S."/>
            <person name="Skirmuntt E.C."/>
            <person name="Katzourakis A."/>
            <person name="Burkitt-Gray L."/>
            <person name="Ray D.A."/>
            <person name="Sullivan K.A.M."/>
            <person name="Roscito J.G."/>
            <person name="Kirilenko B.M."/>
            <person name="Davalos L.M."/>
            <person name="Corthals A.P."/>
            <person name="Power M.L."/>
            <person name="Jones G."/>
            <person name="Ransome R.D."/>
            <person name="Dechmann D.K.N."/>
            <person name="Locatelli A.G."/>
            <person name="Puechmaille S.J."/>
            <person name="Fedrigo O."/>
            <person name="Jarvis E.D."/>
            <person name="Hiller M."/>
            <person name="Vernes S.C."/>
            <person name="Myers E.W."/>
            <person name="Teeling E.C."/>
        </authorList>
    </citation>
    <scope>NUCLEOTIDE SEQUENCE [LARGE SCALE GENOMIC DNA]</scope>
    <source>
        <strain evidence="14">MRhiFer1</strain>
        <tissue evidence="14">Lung</tissue>
    </source>
</reference>
<dbReference type="InterPro" id="IPR011993">
    <property type="entry name" value="PH-like_dom_sf"/>
</dbReference>
<feature type="compositionally biased region" description="Basic and acidic residues" evidence="12">
    <location>
        <begin position="10"/>
        <end position="31"/>
    </location>
</feature>
<dbReference type="InterPro" id="IPR029071">
    <property type="entry name" value="Ubiquitin-like_domsf"/>
</dbReference>
<feature type="compositionally biased region" description="Basic and acidic residues" evidence="12">
    <location>
        <begin position="613"/>
        <end position="634"/>
    </location>
</feature>
<dbReference type="Gene3D" id="3.10.20.90">
    <property type="entry name" value="Phosphatidylinositol 3-kinase Catalytic Subunit, Chain A, domain 1"/>
    <property type="match status" value="1"/>
</dbReference>
<evidence type="ECO:0000256" key="8">
    <source>
        <dbReference type="ARBA" id="ARBA00030419"/>
    </source>
</evidence>
<evidence type="ECO:0000256" key="10">
    <source>
        <dbReference type="ARBA" id="ARBA00054563"/>
    </source>
</evidence>
<evidence type="ECO:0000259" key="13">
    <source>
        <dbReference type="PROSITE" id="PS50057"/>
    </source>
</evidence>
<dbReference type="InterPro" id="IPR000798">
    <property type="entry name" value="Ez/rad/moesin-like"/>
</dbReference>
<dbReference type="PANTHER" id="PTHR23280:SF17">
    <property type="entry name" value="BAND 4.1-LIKE PROTEIN 2"/>
    <property type="match status" value="1"/>
</dbReference>
<dbReference type="Gene3D" id="2.30.29.30">
    <property type="entry name" value="Pleckstrin-homology domain (PH domain)/Phosphotyrosine-binding domain (PTB)"/>
    <property type="match status" value="1"/>
</dbReference>
<dbReference type="Pfam" id="PF09379">
    <property type="entry name" value="FERM_N"/>
    <property type="match status" value="1"/>
</dbReference>
<evidence type="ECO:0000256" key="7">
    <source>
        <dbReference type="ARBA" id="ARBA00023658"/>
    </source>
</evidence>
<evidence type="ECO:0000256" key="11">
    <source>
        <dbReference type="ARBA" id="ARBA00078357"/>
    </source>
</evidence>
<dbReference type="InterPro" id="IPR018980">
    <property type="entry name" value="FERM_PH-like_C"/>
</dbReference>
<dbReference type="SUPFAM" id="SSF54236">
    <property type="entry name" value="Ubiquitin-like"/>
    <property type="match status" value="1"/>
</dbReference>
<organism evidence="14 15">
    <name type="scientific">Rhinolophus ferrumequinum</name>
    <name type="common">Greater horseshoe bat</name>
    <dbReference type="NCBI Taxonomy" id="59479"/>
    <lineage>
        <taxon>Eukaryota</taxon>
        <taxon>Metazoa</taxon>
        <taxon>Chordata</taxon>
        <taxon>Craniata</taxon>
        <taxon>Vertebrata</taxon>
        <taxon>Euteleostomi</taxon>
        <taxon>Mammalia</taxon>
        <taxon>Eutheria</taxon>
        <taxon>Laurasiatheria</taxon>
        <taxon>Chiroptera</taxon>
        <taxon>Yinpterochiroptera</taxon>
        <taxon>Rhinolophoidea</taxon>
        <taxon>Rhinolophidae</taxon>
        <taxon>Rhinolophinae</taxon>
        <taxon>Rhinolophus</taxon>
    </lineage>
</organism>
<dbReference type="SMART" id="SM01196">
    <property type="entry name" value="FERM_C"/>
    <property type="match status" value="1"/>
</dbReference>
<evidence type="ECO:0000256" key="5">
    <source>
        <dbReference type="ARBA" id="ARBA00023203"/>
    </source>
</evidence>
<accession>A0A7J7YRV5</accession>
<dbReference type="InterPro" id="IPR035963">
    <property type="entry name" value="FERM_2"/>
</dbReference>
<keyword evidence="4" id="KW-0597">Phosphoprotein</keyword>
<evidence type="ECO:0000313" key="15">
    <source>
        <dbReference type="Proteomes" id="UP000585614"/>
    </source>
</evidence>
<dbReference type="PROSITE" id="PS00660">
    <property type="entry name" value="FERM_1"/>
    <property type="match status" value="1"/>
</dbReference>
<feature type="compositionally biased region" description="Basic and acidic residues" evidence="12">
    <location>
        <begin position="676"/>
        <end position="691"/>
    </location>
</feature>
<keyword evidence="3" id="KW-0963">Cytoplasm</keyword>
<protein>
    <recommendedName>
        <fullName evidence="7">Protein 4.1</fullName>
    </recommendedName>
    <alternativeName>
        <fullName evidence="11">4.1R</fullName>
    </alternativeName>
    <alternativeName>
        <fullName evidence="8">Band 4.1</fullName>
    </alternativeName>
    <alternativeName>
        <fullName evidence="9">Erythrocyte membrane protein band 4.1</fullName>
    </alternativeName>
</protein>
<evidence type="ECO:0000256" key="9">
    <source>
        <dbReference type="ARBA" id="ARBA00032586"/>
    </source>
</evidence>
<dbReference type="GO" id="GO:0031032">
    <property type="term" value="P:actomyosin structure organization"/>
    <property type="evidence" value="ECO:0007669"/>
    <property type="project" value="TreeGrafter"/>
</dbReference>
<dbReference type="InterPro" id="IPR014352">
    <property type="entry name" value="FERM/acyl-CoA-bd_prot_sf"/>
</dbReference>
<dbReference type="GO" id="GO:0005938">
    <property type="term" value="C:cell cortex"/>
    <property type="evidence" value="ECO:0007669"/>
    <property type="project" value="UniProtKB-SubCell"/>
</dbReference>
<dbReference type="InterPro" id="IPR018979">
    <property type="entry name" value="FERM_N"/>
</dbReference>
<dbReference type="SMART" id="SM00295">
    <property type="entry name" value="B41"/>
    <property type="match status" value="1"/>
</dbReference>
<dbReference type="Pfam" id="PF05902">
    <property type="entry name" value="4_1_CTD"/>
    <property type="match status" value="1"/>
</dbReference>
<dbReference type="InterPro" id="IPR008379">
    <property type="entry name" value="Band_4.1_C"/>
</dbReference>
<dbReference type="AlphaFoldDB" id="A0A7J7YRV5"/>
<dbReference type="InterPro" id="IPR019749">
    <property type="entry name" value="Band_41_domain"/>
</dbReference>
<feature type="domain" description="FERM" evidence="13">
    <location>
        <begin position="211"/>
        <end position="492"/>
    </location>
</feature>
<dbReference type="PANTHER" id="PTHR23280">
    <property type="entry name" value="4.1 G PROTEIN"/>
    <property type="match status" value="1"/>
</dbReference>
<dbReference type="Pfam" id="PF09380">
    <property type="entry name" value="FERM_C"/>
    <property type="match status" value="1"/>
</dbReference>
<dbReference type="GO" id="GO:0005198">
    <property type="term" value="F:structural molecule activity"/>
    <property type="evidence" value="ECO:0007669"/>
    <property type="project" value="InterPro"/>
</dbReference>
<dbReference type="EMBL" id="JACAGC010000005">
    <property type="protein sequence ID" value="KAF6364366.1"/>
    <property type="molecule type" value="Genomic_DNA"/>
</dbReference>
<evidence type="ECO:0000256" key="6">
    <source>
        <dbReference type="ARBA" id="ARBA00023212"/>
    </source>
</evidence>
<dbReference type="SMART" id="SM01195">
    <property type="entry name" value="FA"/>
    <property type="match status" value="1"/>
</dbReference>
<dbReference type="InterPro" id="IPR019748">
    <property type="entry name" value="FERM_central"/>
</dbReference>
<dbReference type="PROSITE" id="PS00661">
    <property type="entry name" value="FERM_2"/>
    <property type="match status" value="1"/>
</dbReference>
<dbReference type="FunFam" id="3.10.20.90:FF:000002">
    <property type="entry name" value="Erythrocyte protein band 4.1-like 3"/>
    <property type="match status" value="1"/>
</dbReference>
<evidence type="ECO:0000313" key="14">
    <source>
        <dbReference type="EMBL" id="KAF6364366.1"/>
    </source>
</evidence>
<dbReference type="Proteomes" id="UP000585614">
    <property type="component" value="Unassembled WGS sequence"/>
</dbReference>
<dbReference type="GO" id="GO:0003779">
    <property type="term" value="F:actin binding"/>
    <property type="evidence" value="ECO:0007669"/>
    <property type="project" value="UniProtKB-KW"/>
</dbReference>
<feature type="region of interest" description="Disordered" evidence="12">
    <location>
        <begin position="583"/>
        <end position="692"/>
    </location>
</feature>
<evidence type="ECO:0000256" key="12">
    <source>
        <dbReference type="SAM" id="MobiDB-lite"/>
    </source>
</evidence>
<dbReference type="SUPFAM" id="SSF50729">
    <property type="entry name" value="PH domain-like"/>
    <property type="match status" value="1"/>
</dbReference>
<feature type="compositionally biased region" description="Basic and acidic residues" evidence="12">
    <location>
        <begin position="111"/>
        <end position="148"/>
    </location>
</feature>
<comment type="caution">
    <text evidence="14">The sequence shown here is derived from an EMBL/GenBank/DDBJ whole genome shotgun (WGS) entry which is preliminary data.</text>
</comment>
<dbReference type="PRINTS" id="PR00935">
    <property type="entry name" value="BAND41"/>
</dbReference>
<dbReference type="Pfam" id="PF00373">
    <property type="entry name" value="FERM_M"/>
    <property type="match status" value="1"/>
</dbReference>
<dbReference type="GO" id="GO:0005856">
    <property type="term" value="C:cytoskeleton"/>
    <property type="evidence" value="ECO:0007669"/>
    <property type="project" value="UniProtKB-SubCell"/>
</dbReference>
<name>A0A7J7YRV5_RHIFE</name>
<sequence>MTTEVGSVSEVKKESDQLGADATKEKPKEVAENQQNQSSDPEEEKGSQPSPPADHKSSPRRRKREKDPSESRGISRFIPPWLKKQKSYTLVAAKDGGDKKEPAQAVVEEQVLDKEESLPEEERQAKGDAEETDQRKQQVTKVDAKEEEPSVTSPETQPAEEVRKEREEEKVKETQEDKSEEAAKRETKEVQTNELKAEKASQKAIKKTKTVQCKVTLLDGTEYSCDLEKRAKGQVLFDKVCEHLNLLEKDYFGLLFQESPEQKNWLDPAKEIKRQLRNLPWLFTFNVKFYPPDPSQLTEDITRYFLCLQLRQDIASGRLPCSFVTHALLGSYTLQAELGDYDVDEHASHDLSDFQFAPSQTKELEEKVVELHKTHRGLSPAQADSQFLENAKRLSMYGVDLHHAKDSEGVDIKLGVCANGLLIYKDRLRINRFAWPKILKISYKRSNFYIKVRPAELEQFESTIGFKLPNHRAAKRLWKVCVEHHTFYRLVSPEQPPKAKFLTLGSKFRYSGRTQAQTRQASTLIDRPAPHFERTSSKRVSRSLDGAPIGVVDQSLRKDFPGPAGEVSAYSRGVVSTALVQDGDGRRDIRSPTKAPHVQLLEGKSSHETLNVVEEKNQAEVGKDERVITEDMNGKELSPGSGPGEIRKVEPLAQKDSTSLSSESSSSSESEEEDVGEYRPHHRVAEGTIKEEQEECEAELEEEASRAAKIDGGAGGDSGTLLTAQTITAESVSTTTTTHITKTMKGGISETRIEKRIVITGDADIDHDQALAQAIREAREQHPDMSVTRVVVHKETELEEGEE</sequence>
<comment type="subcellular location">
    <subcellularLocation>
        <location evidence="2">Cytoplasm</location>
        <location evidence="2">Cell cortex</location>
    </subcellularLocation>
    <subcellularLocation>
        <location evidence="1">Cytoplasm</location>
        <location evidence="1">Cytoskeleton</location>
    </subcellularLocation>
</comment>
<evidence type="ECO:0000256" key="2">
    <source>
        <dbReference type="ARBA" id="ARBA00004544"/>
    </source>
</evidence>
<dbReference type="PIRSF" id="PIRSF002304">
    <property type="entry name" value="Membrane_skeletal_4_1"/>
    <property type="match status" value="1"/>
</dbReference>
<dbReference type="CDD" id="cd13184">
    <property type="entry name" value="FERM_C_4_1_family"/>
    <property type="match status" value="1"/>
</dbReference>
<dbReference type="GO" id="GO:0005886">
    <property type="term" value="C:plasma membrane"/>
    <property type="evidence" value="ECO:0007669"/>
    <property type="project" value="TreeGrafter"/>
</dbReference>
<evidence type="ECO:0000256" key="4">
    <source>
        <dbReference type="ARBA" id="ARBA00022553"/>
    </source>
</evidence>
<dbReference type="FunFam" id="2.30.29.30:FF:000001">
    <property type="entry name" value="Erythrocyte membrane protein band 4.1"/>
    <property type="match status" value="1"/>
</dbReference>
<dbReference type="SUPFAM" id="SSF47031">
    <property type="entry name" value="Second domain of FERM"/>
    <property type="match status" value="1"/>
</dbReference>
<keyword evidence="5" id="KW-0009">Actin-binding</keyword>
<proteinExistence type="predicted"/>
<dbReference type="CDD" id="cd17202">
    <property type="entry name" value="FERM_F1_EPB41L2"/>
    <property type="match status" value="1"/>
</dbReference>
<dbReference type="CDD" id="cd14473">
    <property type="entry name" value="FERM_B-lobe"/>
    <property type="match status" value="1"/>
</dbReference>
<feature type="region of interest" description="Disordered" evidence="12">
    <location>
        <begin position="1"/>
        <end position="195"/>
    </location>
</feature>
<dbReference type="Pfam" id="PF08736">
    <property type="entry name" value="FA"/>
    <property type="match status" value="1"/>
</dbReference>
<dbReference type="FunFam" id="1.20.80.10:FF:000001">
    <property type="entry name" value="Erythrocyte membrane protein band 4.1"/>
    <property type="match status" value="1"/>
</dbReference>
<comment type="function">
    <text evidence="10">Protein 4.1 is a major structural element of the erythrocyte membrane skeleton. It plays a key role in regulating membrane physical properties of mechanical stability and deformability by stabilizing spectrin-actin interaction. Recruits DLG1 to membranes. Required for dynein-dynactin complex and NUMA1 recruitment at the mitotic cell cortex during anaphase.</text>
</comment>
<dbReference type="PROSITE" id="PS50057">
    <property type="entry name" value="FERM_3"/>
    <property type="match status" value="1"/>
</dbReference>
<evidence type="ECO:0000256" key="3">
    <source>
        <dbReference type="ARBA" id="ARBA00022490"/>
    </source>
</evidence>
<feature type="compositionally biased region" description="Low complexity" evidence="12">
    <location>
        <begin position="657"/>
        <end position="668"/>
    </location>
</feature>
<feature type="compositionally biased region" description="Basic and acidic residues" evidence="12">
    <location>
        <begin position="160"/>
        <end position="195"/>
    </location>
</feature>
<dbReference type="PRINTS" id="PR00661">
    <property type="entry name" value="ERMFAMILY"/>
</dbReference>
<keyword evidence="6" id="KW-0206">Cytoskeleton</keyword>
<dbReference type="InterPro" id="IPR019747">
    <property type="entry name" value="FERM_CS"/>
</dbReference>
<gene>
    <name evidence="14" type="ORF">mRhiFer1_004563</name>
</gene>
<dbReference type="InterPro" id="IPR014847">
    <property type="entry name" value="FA"/>
</dbReference>
<dbReference type="InterPro" id="IPR000299">
    <property type="entry name" value="FERM_domain"/>
</dbReference>
<dbReference type="Gene3D" id="1.20.80.10">
    <property type="match status" value="1"/>
</dbReference>
<evidence type="ECO:0000256" key="1">
    <source>
        <dbReference type="ARBA" id="ARBA00004245"/>
    </source>
</evidence>